<evidence type="ECO:0000313" key="4">
    <source>
        <dbReference type="Proteomes" id="UP000693970"/>
    </source>
</evidence>
<gene>
    <name evidence="3" type="ORF">IV203_017138</name>
</gene>
<evidence type="ECO:0000313" key="3">
    <source>
        <dbReference type="EMBL" id="KAG7348433.1"/>
    </source>
</evidence>
<protein>
    <submittedName>
        <fullName evidence="3">Uncharacterized protein</fullName>
    </submittedName>
</protein>
<proteinExistence type="predicted"/>
<keyword evidence="4" id="KW-1185">Reference proteome</keyword>
<feature type="region of interest" description="Disordered" evidence="1">
    <location>
        <begin position="1"/>
        <end position="63"/>
    </location>
</feature>
<dbReference type="OrthoDB" id="43681at2759"/>
<feature type="compositionally biased region" description="Basic and acidic residues" evidence="1">
    <location>
        <begin position="88"/>
        <end position="97"/>
    </location>
</feature>
<organism evidence="3 4">
    <name type="scientific">Nitzschia inconspicua</name>
    <dbReference type="NCBI Taxonomy" id="303405"/>
    <lineage>
        <taxon>Eukaryota</taxon>
        <taxon>Sar</taxon>
        <taxon>Stramenopiles</taxon>
        <taxon>Ochrophyta</taxon>
        <taxon>Bacillariophyta</taxon>
        <taxon>Bacillariophyceae</taxon>
        <taxon>Bacillariophycidae</taxon>
        <taxon>Bacillariales</taxon>
        <taxon>Bacillariaceae</taxon>
        <taxon>Nitzschia</taxon>
    </lineage>
</organism>
<feature type="compositionally biased region" description="Basic and acidic residues" evidence="1">
    <location>
        <begin position="50"/>
        <end position="63"/>
    </location>
</feature>
<feature type="transmembrane region" description="Helical" evidence="2">
    <location>
        <begin position="200"/>
        <end position="220"/>
    </location>
</feature>
<feature type="transmembrane region" description="Helical" evidence="2">
    <location>
        <begin position="157"/>
        <end position="180"/>
    </location>
</feature>
<sequence>MPNSRHRSSAVAVEHVKVGMSSSHNRNSSHYHPSPPPTRSTRDLSINNTIEHRPEKEFEPVRIDTITEKDFSSHSYQERLSNYTSSMGKKDSKDGSGRRRPRDPESDEIVQLLALQVYHLPGNGWWQDWWQYMFNNHPVFGICCHHKLHPIGAKTRIVALIGTVLFGLALTNMFYLFYLWNPEFDRVVARYVSESGETTVVLTTGMLLLWTLGGGIHCAFNLTMWHIAACACCRNGGFCEAYACCPSLGKQMLRIFVVGVLAMSIMIVLLRVAINEQKENIYEADKGINIHIDDNIGLDIQNASEFSFVIAYFVEMTLAFFVYFPIGGTMLFSGLLACFYKIPILGGRPYEVYCEEKRKSDQAGVAGVLRNTDKDGSDVEQGPKNSIEVRIT</sequence>
<dbReference type="EMBL" id="JAGRRH010000020">
    <property type="protein sequence ID" value="KAG7348433.1"/>
    <property type="molecule type" value="Genomic_DNA"/>
</dbReference>
<accession>A0A9K3PIB2</accession>
<evidence type="ECO:0000256" key="2">
    <source>
        <dbReference type="SAM" id="Phobius"/>
    </source>
</evidence>
<feature type="transmembrane region" description="Helical" evidence="2">
    <location>
        <begin position="255"/>
        <end position="274"/>
    </location>
</feature>
<name>A0A9K3PIB2_9STRA</name>
<dbReference type="Proteomes" id="UP000693970">
    <property type="component" value="Unassembled WGS sequence"/>
</dbReference>
<keyword evidence="2" id="KW-0812">Transmembrane</keyword>
<evidence type="ECO:0000256" key="1">
    <source>
        <dbReference type="SAM" id="MobiDB-lite"/>
    </source>
</evidence>
<feature type="compositionally biased region" description="Low complexity" evidence="1">
    <location>
        <begin position="21"/>
        <end position="32"/>
    </location>
</feature>
<feature type="region of interest" description="Disordered" evidence="1">
    <location>
        <begin position="82"/>
        <end position="105"/>
    </location>
</feature>
<reference evidence="3" key="2">
    <citation type="submission" date="2021-04" db="EMBL/GenBank/DDBJ databases">
        <authorList>
            <person name="Podell S."/>
        </authorList>
    </citation>
    <scope>NUCLEOTIDE SEQUENCE</scope>
    <source>
        <strain evidence="3">Hildebrandi</strain>
    </source>
</reference>
<comment type="caution">
    <text evidence="3">The sequence shown here is derived from an EMBL/GenBank/DDBJ whole genome shotgun (WGS) entry which is preliminary data.</text>
</comment>
<keyword evidence="2" id="KW-1133">Transmembrane helix</keyword>
<feature type="transmembrane region" description="Helical" evidence="2">
    <location>
        <begin position="318"/>
        <end position="340"/>
    </location>
</feature>
<dbReference type="AlphaFoldDB" id="A0A9K3PIB2"/>
<keyword evidence="2" id="KW-0472">Membrane</keyword>
<reference evidence="3" key="1">
    <citation type="journal article" date="2021" name="Sci. Rep.">
        <title>Diploid genomic architecture of Nitzschia inconspicua, an elite biomass production diatom.</title>
        <authorList>
            <person name="Oliver A."/>
            <person name="Podell S."/>
            <person name="Pinowska A."/>
            <person name="Traller J.C."/>
            <person name="Smith S.R."/>
            <person name="McClure R."/>
            <person name="Beliaev A."/>
            <person name="Bohutskyi P."/>
            <person name="Hill E.A."/>
            <person name="Rabines A."/>
            <person name="Zheng H."/>
            <person name="Allen L.Z."/>
            <person name="Kuo A."/>
            <person name="Grigoriev I.V."/>
            <person name="Allen A.E."/>
            <person name="Hazlebeck D."/>
            <person name="Allen E.E."/>
        </authorList>
    </citation>
    <scope>NUCLEOTIDE SEQUENCE</scope>
    <source>
        <strain evidence="3">Hildebrandi</strain>
    </source>
</reference>